<dbReference type="Pfam" id="PF11951">
    <property type="entry name" value="Fungal_trans_2"/>
    <property type="match status" value="1"/>
</dbReference>
<evidence type="ECO:0000313" key="3">
    <source>
        <dbReference type="EMBL" id="KAF2159538.1"/>
    </source>
</evidence>
<dbReference type="CDD" id="cd00067">
    <property type="entry name" value="GAL4"/>
    <property type="match status" value="1"/>
</dbReference>
<dbReference type="InterPro" id="IPR053157">
    <property type="entry name" value="Sterol_Uptake_Regulator"/>
</dbReference>
<organism evidence="3 4">
    <name type="scientific">Zasmidium cellare ATCC 36951</name>
    <dbReference type="NCBI Taxonomy" id="1080233"/>
    <lineage>
        <taxon>Eukaryota</taxon>
        <taxon>Fungi</taxon>
        <taxon>Dikarya</taxon>
        <taxon>Ascomycota</taxon>
        <taxon>Pezizomycotina</taxon>
        <taxon>Dothideomycetes</taxon>
        <taxon>Dothideomycetidae</taxon>
        <taxon>Mycosphaerellales</taxon>
        <taxon>Mycosphaerellaceae</taxon>
        <taxon>Zasmidium</taxon>
    </lineage>
</organism>
<sequence>MYGSTSTTSSSSELAPRKRAIKAHRKSRRGCFTCKGRKVKCCESRPQCTNCLKTGLTCVYPDEEAKVISTKIGKIQYQSRGFSLRDMRFFHDFMTASFPHLPLNGEHAWKNDIPIFAQEHDFLMHAILALGASHLHARTNLDLKKAVERHRAVAMRGLTDIHCEDAGQSRTDNDHRMTKLNAQLATAYALTFCSSYMGDSLSLLLVLVRSCASFSMQIMNSGFSSPLFPGGGRTISSDDHAKVMRERLSDAPPLTNVSRVESTKASLDKVASVCTFTSTELAIWTHMSQILEKINNPFESYCHLIAIYDAFTRMSAADFARFADISNFSSSSNCHSGG</sequence>
<dbReference type="InterPro" id="IPR021858">
    <property type="entry name" value="Fun_TF"/>
</dbReference>
<dbReference type="SMART" id="SM00066">
    <property type="entry name" value="GAL4"/>
    <property type="match status" value="1"/>
</dbReference>
<dbReference type="OrthoDB" id="416217at2759"/>
<dbReference type="SUPFAM" id="SSF57701">
    <property type="entry name" value="Zn2/Cys6 DNA-binding domain"/>
    <property type="match status" value="1"/>
</dbReference>
<dbReference type="RefSeq" id="XP_033660427.1">
    <property type="nucleotide sequence ID" value="XM_033814563.1"/>
</dbReference>
<dbReference type="GeneID" id="54567835"/>
<keyword evidence="1" id="KW-0539">Nucleus</keyword>
<dbReference type="Gene3D" id="4.10.240.10">
    <property type="entry name" value="Zn(2)-C6 fungal-type DNA-binding domain"/>
    <property type="match status" value="1"/>
</dbReference>
<name>A0A6A6BZV6_ZASCE</name>
<dbReference type="PRINTS" id="PR00755">
    <property type="entry name" value="AFLATOXINBRP"/>
</dbReference>
<dbReference type="AlphaFoldDB" id="A0A6A6BZV6"/>
<gene>
    <name evidence="3" type="ORF">M409DRAFT_60750</name>
</gene>
<evidence type="ECO:0000256" key="1">
    <source>
        <dbReference type="ARBA" id="ARBA00023242"/>
    </source>
</evidence>
<dbReference type="GO" id="GO:0001228">
    <property type="term" value="F:DNA-binding transcription activator activity, RNA polymerase II-specific"/>
    <property type="evidence" value="ECO:0007669"/>
    <property type="project" value="TreeGrafter"/>
</dbReference>
<dbReference type="Proteomes" id="UP000799537">
    <property type="component" value="Unassembled WGS sequence"/>
</dbReference>
<evidence type="ECO:0000259" key="2">
    <source>
        <dbReference type="PROSITE" id="PS50048"/>
    </source>
</evidence>
<dbReference type="GO" id="GO:0008270">
    <property type="term" value="F:zinc ion binding"/>
    <property type="evidence" value="ECO:0007669"/>
    <property type="project" value="InterPro"/>
</dbReference>
<dbReference type="PANTHER" id="PTHR47784:SF7">
    <property type="entry name" value="ZN(II)2CYS6 TRANSCRIPTION FACTOR (EUROFUNG)"/>
    <property type="match status" value="1"/>
</dbReference>
<dbReference type="InterPro" id="IPR001138">
    <property type="entry name" value="Zn2Cys6_DnaBD"/>
</dbReference>
<feature type="domain" description="Zn(2)-C6 fungal-type" evidence="2">
    <location>
        <begin position="30"/>
        <end position="60"/>
    </location>
</feature>
<dbReference type="InterPro" id="IPR036864">
    <property type="entry name" value="Zn2-C6_fun-type_DNA-bd_sf"/>
</dbReference>
<accession>A0A6A6BZV6</accession>
<protein>
    <recommendedName>
        <fullName evidence="2">Zn(2)-C6 fungal-type domain-containing protein</fullName>
    </recommendedName>
</protein>
<dbReference type="PROSITE" id="PS00463">
    <property type="entry name" value="ZN2_CY6_FUNGAL_1"/>
    <property type="match status" value="1"/>
</dbReference>
<dbReference type="Pfam" id="PF00172">
    <property type="entry name" value="Zn_clus"/>
    <property type="match status" value="1"/>
</dbReference>
<dbReference type="EMBL" id="ML993636">
    <property type="protein sequence ID" value="KAF2159538.1"/>
    <property type="molecule type" value="Genomic_DNA"/>
</dbReference>
<evidence type="ECO:0000313" key="4">
    <source>
        <dbReference type="Proteomes" id="UP000799537"/>
    </source>
</evidence>
<proteinExistence type="predicted"/>
<dbReference type="PROSITE" id="PS50048">
    <property type="entry name" value="ZN2_CY6_FUNGAL_2"/>
    <property type="match status" value="1"/>
</dbReference>
<dbReference type="PANTHER" id="PTHR47784">
    <property type="entry name" value="STEROL UPTAKE CONTROL PROTEIN 2"/>
    <property type="match status" value="1"/>
</dbReference>
<keyword evidence="4" id="KW-1185">Reference proteome</keyword>
<reference evidence="3" key="1">
    <citation type="journal article" date="2020" name="Stud. Mycol.">
        <title>101 Dothideomycetes genomes: a test case for predicting lifestyles and emergence of pathogens.</title>
        <authorList>
            <person name="Haridas S."/>
            <person name="Albert R."/>
            <person name="Binder M."/>
            <person name="Bloem J."/>
            <person name="Labutti K."/>
            <person name="Salamov A."/>
            <person name="Andreopoulos B."/>
            <person name="Baker S."/>
            <person name="Barry K."/>
            <person name="Bills G."/>
            <person name="Bluhm B."/>
            <person name="Cannon C."/>
            <person name="Castanera R."/>
            <person name="Culley D."/>
            <person name="Daum C."/>
            <person name="Ezra D."/>
            <person name="Gonzalez J."/>
            <person name="Henrissat B."/>
            <person name="Kuo A."/>
            <person name="Liang C."/>
            <person name="Lipzen A."/>
            <person name="Lutzoni F."/>
            <person name="Magnuson J."/>
            <person name="Mondo S."/>
            <person name="Nolan M."/>
            <person name="Ohm R."/>
            <person name="Pangilinan J."/>
            <person name="Park H.-J."/>
            <person name="Ramirez L."/>
            <person name="Alfaro M."/>
            <person name="Sun H."/>
            <person name="Tritt A."/>
            <person name="Yoshinaga Y."/>
            <person name="Zwiers L.-H."/>
            <person name="Turgeon B."/>
            <person name="Goodwin S."/>
            <person name="Spatafora J."/>
            <person name="Crous P."/>
            <person name="Grigoriev I."/>
        </authorList>
    </citation>
    <scope>NUCLEOTIDE SEQUENCE</scope>
    <source>
        <strain evidence="3">ATCC 36951</strain>
    </source>
</reference>